<keyword evidence="1" id="KW-0812">Transmembrane</keyword>
<proteinExistence type="predicted"/>
<keyword evidence="1" id="KW-0472">Membrane</keyword>
<feature type="transmembrane region" description="Helical" evidence="1">
    <location>
        <begin position="21"/>
        <end position="40"/>
    </location>
</feature>
<reference evidence="2 3" key="1">
    <citation type="journal article" date="2020" name="ISME J.">
        <title>Uncovering the hidden diversity of litter-decomposition mechanisms in mushroom-forming fungi.</title>
        <authorList>
            <person name="Floudas D."/>
            <person name="Bentzer J."/>
            <person name="Ahren D."/>
            <person name="Johansson T."/>
            <person name="Persson P."/>
            <person name="Tunlid A."/>
        </authorList>
    </citation>
    <scope>NUCLEOTIDE SEQUENCE [LARGE SCALE GENOMIC DNA]</scope>
    <source>
        <strain evidence="2 3">CBS 146.42</strain>
    </source>
</reference>
<dbReference type="EMBL" id="JAACJO010000010">
    <property type="protein sequence ID" value="KAF5353402.1"/>
    <property type="molecule type" value="Genomic_DNA"/>
</dbReference>
<sequence length="104" mass="11001">MMYQSETHKDIPILKSCASQSLLSLLSVLSLALLSLLRLLELWLPGALRNWRNAKAAPVVLAFVTRPASAALSMANAAVIETVVTLVITAGSATLASMVAARRA</sequence>
<accession>A0A8H5D4B9</accession>
<feature type="transmembrane region" description="Helical" evidence="1">
    <location>
        <begin position="77"/>
        <end position="101"/>
    </location>
</feature>
<evidence type="ECO:0000256" key="1">
    <source>
        <dbReference type="SAM" id="Phobius"/>
    </source>
</evidence>
<evidence type="ECO:0000313" key="3">
    <source>
        <dbReference type="Proteomes" id="UP000559027"/>
    </source>
</evidence>
<protein>
    <submittedName>
        <fullName evidence="2">Uncharacterized protein</fullName>
    </submittedName>
</protein>
<comment type="caution">
    <text evidence="2">The sequence shown here is derived from an EMBL/GenBank/DDBJ whole genome shotgun (WGS) entry which is preliminary data.</text>
</comment>
<organism evidence="2 3">
    <name type="scientific">Leucocoprinus leucothites</name>
    <dbReference type="NCBI Taxonomy" id="201217"/>
    <lineage>
        <taxon>Eukaryota</taxon>
        <taxon>Fungi</taxon>
        <taxon>Dikarya</taxon>
        <taxon>Basidiomycota</taxon>
        <taxon>Agaricomycotina</taxon>
        <taxon>Agaricomycetes</taxon>
        <taxon>Agaricomycetidae</taxon>
        <taxon>Agaricales</taxon>
        <taxon>Agaricineae</taxon>
        <taxon>Agaricaceae</taxon>
        <taxon>Leucocoprinus</taxon>
    </lineage>
</organism>
<dbReference type="Proteomes" id="UP000559027">
    <property type="component" value="Unassembled WGS sequence"/>
</dbReference>
<keyword evidence="1" id="KW-1133">Transmembrane helix</keyword>
<gene>
    <name evidence="2" type="ORF">D9756_008002</name>
</gene>
<keyword evidence="3" id="KW-1185">Reference proteome</keyword>
<evidence type="ECO:0000313" key="2">
    <source>
        <dbReference type="EMBL" id="KAF5353402.1"/>
    </source>
</evidence>
<dbReference type="AlphaFoldDB" id="A0A8H5D4B9"/>
<name>A0A8H5D4B9_9AGAR</name>